<dbReference type="EMBL" id="UXAV01000023">
    <property type="protein sequence ID" value="VDC22609.1"/>
    <property type="molecule type" value="Genomic_DNA"/>
</dbReference>
<evidence type="ECO:0000256" key="2">
    <source>
        <dbReference type="ARBA" id="ARBA00022801"/>
    </source>
</evidence>
<dbReference type="GO" id="GO:0005524">
    <property type="term" value="F:ATP binding"/>
    <property type="evidence" value="ECO:0007669"/>
    <property type="project" value="UniProtKB-KW"/>
</dbReference>
<name>A0A3P5X3F1_9BACL</name>
<dbReference type="Gene3D" id="2.40.100.10">
    <property type="entry name" value="Cyclophilin-like"/>
    <property type="match status" value="1"/>
</dbReference>
<accession>A0A3P5X3F1</accession>
<dbReference type="InterPro" id="IPR003778">
    <property type="entry name" value="CT_A_B"/>
</dbReference>
<dbReference type="GO" id="GO:0016787">
    <property type="term" value="F:hydrolase activity"/>
    <property type="evidence" value="ECO:0007669"/>
    <property type="project" value="UniProtKB-KW"/>
</dbReference>
<dbReference type="PANTHER" id="PTHR43309:SF5">
    <property type="entry name" value="5-OXOPROLINASE SUBUNIT C"/>
    <property type="match status" value="1"/>
</dbReference>
<dbReference type="OrthoDB" id="9782422at2"/>
<reference evidence="5 6" key="1">
    <citation type="submission" date="2018-11" db="EMBL/GenBank/DDBJ databases">
        <authorList>
            <person name="Criscuolo A."/>
        </authorList>
    </citation>
    <scope>NUCLEOTIDE SEQUENCE [LARGE SCALE GENOMIC DNA]</scope>
    <source>
        <strain evidence="5">ATB-66</strain>
    </source>
</reference>
<dbReference type="PANTHER" id="PTHR43309">
    <property type="entry name" value="5-OXOPROLINASE SUBUNIT C"/>
    <property type="match status" value="1"/>
</dbReference>
<organism evidence="5 6">
    <name type="scientific">Filibacter tadaridae</name>
    <dbReference type="NCBI Taxonomy" id="2483811"/>
    <lineage>
        <taxon>Bacteria</taxon>
        <taxon>Bacillati</taxon>
        <taxon>Bacillota</taxon>
        <taxon>Bacilli</taxon>
        <taxon>Bacillales</taxon>
        <taxon>Caryophanaceae</taxon>
        <taxon>Filibacter</taxon>
    </lineage>
</organism>
<dbReference type="Proteomes" id="UP000270468">
    <property type="component" value="Unassembled WGS sequence"/>
</dbReference>
<dbReference type="Pfam" id="PF02626">
    <property type="entry name" value="CT_A_B"/>
    <property type="match status" value="1"/>
</dbReference>
<keyword evidence="2" id="KW-0378">Hydrolase</keyword>
<feature type="domain" description="Carboxyltransferase" evidence="4">
    <location>
        <begin position="24"/>
        <end position="316"/>
    </location>
</feature>
<dbReference type="RefSeq" id="WP_124069245.1">
    <property type="nucleotide sequence ID" value="NZ_CBCRXF010000009.1"/>
</dbReference>
<proteinExistence type="predicted"/>
<protein>
    <submittedName>
        <fullName evidence="5">KipI antagonist</fullName>
    </submittedName>
</protein>
<dbReference type="InterPro" id="IPR052708">
    <property type="entry name" value="PxpC"/>
</dbReference>
<evidence type="ECO:0000313" key="6">
    <source>
        <dbReference type="Proteomes" id="UP000270468"/>
    </source>
</evidence>
<sequence>MSIQVLHPGLLTTIQDLGRYGSQKYGVIVSGAMDSYSLRIANLLVGNEEGEGALEITLFGTTLRFETDLLIAITGGDLMATVDGEEVPMWRPILVRKDSVLTFKSARKGCRAYVAFAGGFVVPEVMGSKSTYVRAGIGGFLGRALEKGDVLACGKLNATSQSFVQQLSKRSDHFTWTVNYETLIRFQQTQTIRISKGAEYNHFNEISRQKLNGEPYVLTTASDRMGYRLEGFPLSLTEKFELLSEGVTYGTIQIPPNGQPIILMADRQTTGGYPKIAQIISADLPSLAQLQPTGTIQFKEVSIGEAEKELLRNEQIITNIRIGIQSKT</sequence>
<dbReference type="InterPro" id="IPR029000">
    <property type="entry name" value="Cyclophilin-like_dom_sf"/>
</dbReference>
<evidence type="ECO:0000256" key="1">
    <source>
        <dbReference type="ARBA" id="ARBA00022741"/>
    </source>
</evidence>
<keyword evidence="1" id="KW-0547">Nucleotide-binding</keyword>
<dbReference type="AlphaFoldDB" id="A0A3P5X3F1"/>
<dbReference type="SUPFAM" id="SSF50891">
    <property type="entry name" value="Cyclophilin-like"/>
    <property type="match status" value="1"/>
</dbReference>
<dbReference type="NCBIfam" id="TIGR00724">
    <property type="entry name" value="urea_amlyse_rel"/>
    <property type="match status" value="1"/>
</dbReference>
<dbReference type="SMART" id="SM00797">
    <property type="entry name" value="AHS2"/>
    <property type="match status" value="1"/>
</dbReference>
<gene>
    <name evidence="5" type="primary">kipA</name>
    <name evidence="5" type="ORF">FILTAD_00808</name>
</gene>
<evidence type="ECO:0000259" key="4">
    <source>
        <dbReference type="SMART" id="SM00797"/>
    </source>
</evidence>
<evidence type="ECO:0000313" key="5">
    <source>
        <dbReference type="EMBL" id="VDC22609.1"/>
    </source>
</evidence>
<keyword evidence="3" id="KW-0067">ATP-binding</keyword>
<keyword evidence="6" id="KW-1185">Reference proteome</keyword>
<evidence type="ECO:0000256" key="3">
    <source>
        <dbReference type="ARBA" id="ARBA00022840"/>
    </source>
</evidence>